<sequence length="187" mass="21203">MKSAVAVDLLEKMAKDGKYVYSTPDLRMLFTESERTRIGTLERLVGKGILVRATEASGIYVYPDGRSEGSRIRHQVALMLRQGHYSYISLESSLSAYGVIDQIPAVLTVMTTGREGKFTTPWGRIEFVHTERSPVDILTRARRGPDGNLDIALPDMALEDMKRTKRDLSLVDWEMYQEALEELEEFL</sequence>
<dbReference type="RefSeq" id="WP_089884654.1">
    <property type="nucleotide sequence ID" value="NZ_FNPF01000015.1"/>
</dbReference>
<accession>A0A1H3LZF2</accession>
<dbReference type="EMBL" id="FNPF01000015">
    <property type="protein sequence ID" value="SDY69822.1"/>
    <property type="molecule type" value="Genomic_DNA"/>
</dbReference>
<dbReference type="Proteomes" id="UP000199286">
    <property type="component" value="Unassembled WGS sequence"/>
</dbReference>
<proteinExistence type="predicted"/>
<evidence type="ECO:0000313" key="1">
    <source>
        <dbReference type="EMBL" id="SDY69822.1"/>
    </source>
</evidence>
<dbReference type="NCBIfam" id="NF047376">
    <property type="entry name" value="TAA_AbiEi"/>
    <property type="match status" value="1"/>
</dbReference>
<keyword evidence="2" id="KW-1185">Reference proteome</keyword>
<organism evidence="1 2">
    <name type="scientific">Citreimonas salinaria</name>
    <dbReference type="NCBI Taxonomy" id="321339"/>
    <lineage>
        <taxon>Bacteria</taxon>
        <taxon>Pseudomonadati</taxon>
        <taxon>Pseudomonadota</taxon>
        <taxon>Alphaproteobacteria</taxon>
        <taxon>Rhodobacterales</taxon>
        <taxon>Roseobacteraceae</taxon>
        <taxon>Citreimonas</taxon>
    </lineage>
</organism>
<gene>
    <name evidence="1" type="ORF">SAMN05444340_11519</name>
</gene>
<protein>
    <submittedName>
        <fullName evidence="1">Transcriptional regulator, AbiEi antitoxin, Type IV TA system</fullName>
    </submittedName>
</protein>
<evidence type="ECO:0000313" key="2">
    <source>
        <dbReference type="Proteomes" id="UP000199286"/>
    </source>
</evidence>
<reference evidence="1 2" key="1">
    <citation type="submission" date="2016-10" db="EMBL/GenBank/DDBJ databases">
        <authorList>
            <person name="de Groot N.N."/>
        </authorList>
    </citation>
    <scope>NUCLEOTIDE SEQUENCE [LARGE SCALE GENOMIC DNA]</scope>
    <source>
        <strain evidence="1 2">DSM 26880</strain>
    </source>
</reference>
<dbReference type="AlphaFoldDB" id="A0A1H3LZF2"/>
<name>A0A1H3LZF2_9RHOB</name>
<dbReference type="InterPro" id="IPR059220">
    <property type="entry name" value="AbiEi"/>
</dbReference>
<dbReference type="STRING" id="321339.SAMN05444340_11519"/>